<dbReference type="Gene3D" id="1.20.1720.10">
    <property type="entry name" value="Multidrug resistance protein D"/>
    <property type="match status" value="1"/>
</dbReference>
<organism evidence="9 10">
    <name type="scientific">Microbacterium horticulturae</name>
    <dbReference type="NCBI Taxonomy" id="3028316"/>
    <lineage>
        <taxon>Bacteria</taxon>
        <taxon>Bacillati</taxon>
        <taxon>Actinomycetota</taxon>
        <taxon>Actinomycetes</taxon>
        <taxon>Micrococcales</taxon>
        <taxon>Microbacteriaceae</taxon>
        <taxon>Microbacterium</taxon>
    </lineage>
</organism>
<evidence type="ECO:0000256" key="6">
    <source>
        <dbReference type="ARBA" id="ARBA00023136"/>
    </source>
</evidence>
<dbReference type="InterPro" id="IPR011701">
    <property type="entry name" value="MFS"/>
</dbReference>
<protein>
    <submittedName>
        <fullName evidence="9">MFS transporter</fullName>
    </submittedName>
</protein>
<feature type="transmembrane region" description="Helical" evidence="7">
    <location>
        <begin position="82"/>
        <end position="105"/>
    </location>
</feature>
<feature type="transmembrane region" description="Helical" evidence="7">
    <location>
        <begin position="111"/>
        <end position="131"/>
    </location>
</feature>
<dbReference type="InterPro" id="IPR020846">
    <property type="entry name" value="MFS_dom"/>
</dbReference>
<evidence type="ECO:0000313" key="10">
    <source>
        <dbReference type="Proteomes" id="UP001214553"/>
    </source>
</evidence>
<keyword evidence="4 7" id="KW-0812">Transmembrane</keyword>
<keyword evidence="5 7" id="KW-1133">Transmembrane helix</keyword>
<feature type="transmembrane region" description="Helical" evidence="7">
    <location>
        <begin position="143"/>
        <end position="165"/>
    </location>
</feature>
<dbReference type="Pfam" id="PF07690">
    <property type="entry name" value="MFS_1"/>
    <property type="match status" value="1"/>
</dbReference>
<evidence type="ECO:0000259" key="8">
    <source>
        <dbReference type="PROSITE" id="PS50850"/>
    </source>
</evidence>
<dbReference type="SUPFAM" id="SSF103473">
    <property type="entry name" value="MFS general substrate transporter"/>
    <property type="match status" value="1"/>
</dbReference>
<evidence type="ECO:0000256" key="4">
    <source>
        <dbReference type="ARBA" id="ARBA00022692"/>
    </source>
</evidence>
<feature type="transmembrane region" description="Helical" evidence="7">
    <location>
        <begin position="336"/>
        <end position="358"/>
    </location>
</feature>
<feature type="transmembrane region" description="Helical" evidence="7">
    <location>
        <begin position="302"/>
        <end position="324"/>
    </location>
</feature>
<reference evidence="9 10" key="1">
    <citation type="submission" date="2023-03" db="EMBL/GenBank/DDBJ databases">
        <title>Genome sequence of Microbacterium sp. KACC 23027.</title>
        <authorList>
            <person name="Kim S."/>
            <person name="Heo J."/>
            <person name="Kwon S.-W."/>
        </authorList>
    </citation>
    <scope>NUCLEOTIDE SEQUENCE [LARGE SCALE GENOMIC DNA]</scope>
    <source>
        <strain evidence="9 10">KACC 23027</strain>
    </source>
</reference>
<dbReference type="PANTHER" id="PTHR42718:SF46">
    <property type="entry name" value="BLR6921 PROTEIN"/>
    <property type="match status" value="1"/>
</dbReference>
<name>A0ABY8BXU4_9MICO</name>
<feature type="transmembrane region" description="Helical" evidence="7">
    <location>
        <begin position="364"/>
        <end position="385"/>
    </location>
</feature>
<dbReference type="InterPro" id="IPR036259">
    <property type="entry name" value="MFS_trans_sf"/>
</dbReference>
<evidence type="ECO:0000256" key="2">
    <source>
        <dbReference type="ARBA" id="ARBA00022448"/>
    </source>
</evidence>
<proteinExistence type="predicted"/>
<dbReference type="PROSITE" id="PS50850">
    <property type="entry name" value="MFS"/>
    <property type="match status" value="1"/>
</dbReference>
<feature type="domain" description="Major facilitator superfamily (MFS) profile" evidence="8">
    <location>
        <begin position="16"/>
        <end position="458"/>
    </location>
</feature>
<evidence type="ECO:0000256" key="5">
    <source>
        <dbReference type="ARBA" id="ARBA00022989"/>
    </source>
</evidence>
<keyword evidence="6 7" id="KW-0472">Membrane</keyword>
<dbReference type="EMBL" id="CP119108">
    <property type="protein sequence ID" value="WEG08999.1"/>
    <property type="molecule type" value="Genomic_DNA"/>
</dbReference>
<sequence length="462" mass="47299">MSSEGVDAARRRVGLTVAALCLGTTLNPLNSSMIAVALLSLQHDFDLTTPQVTWVITLFYIASTVGQPLMGRVIDALGARRVFVAGMAVVVVAGVIAPLGGFALVLVSRGILALGTSVAFPAAVALVGPLARAGGMSPPRLLARIQIANTTAAALGPVVGGLLIAVAGWPAIFLVNVPLGIAGLISVWILAPRDNPREAVTGRALVRVLDPAGVLSFAIAAVALLVVLLDAGGDATWLLVAVGVVALGLFVWRELRARAPFIDVRMLAANRALTLSYLGFTVFSALYYLAFFGLPQFLEAHAGYSTAIVGLLMLPLSGMTIAIAPVVARAIDKRGLVPVLITMAIVLLVSAGLLGIGVATTNPVWMLLMAAVMGIPYCMGSLVMTEAVRRAAPPDAVGVASGLLQSTRYLGAIAATVMLGQLLAGGVDAAAWGGVVIAAVATGVVHLAVSLFQAAALRRAQH</sequence>
<feature type="transmembrane region" description="Helical" evidence="7">
    <location>
        <begin position="272"/>
        <end position="290"/>
    </location>
</feature>
<gene>
    <name evidence="9" type="ORF">PU630_00095</name>
</gene>
<feature type="transmembrane region" description="Helical" evidence="7">
    <location>
        <begin position="52"/>
        <end position="70"/>
    </location>
</feature>
<comment type="subcellular location">
    <subcellularLocation>
        <location evidence="1">Cell membrane</location>
        <topology evidence="1">Multi-pass membrane protein</topology>
    </subcellularLocation>
</comment>
<feature type="transmembrane region" description="Helical" evidence="7">
    <location>
        <begin position="171"/>
        <end position="191"/>
    </location>
</feature>
<feature type="transmembrane region" description="Helical" evidence="7">
    <location>
        <begin position="235"/>
        <end position="252"/>
    </location>
</feature>
<keyword evidence="3" id="KW-1003">Cell membrane</keyword>
<feature type="transmembrane region" description="Helical" evidence="7">
    <location>
        <begin position="406"/>
        <end position="424"/>
    </location>
</feature>
<evidence type="ECO:0000313" key="9">
    <source>
        <dbReference type="EMBL" id="WEG08999.1"/>
    </source>
</evidence>
<feature type="transmembrane region" description="Helical" evidence="7">
    <location>
        <begin position="430"/>
        <end position="452"/>
    </location>
</feature>
<accession>A0ABY8BXU4</accession>
<feature type="transmembrane region" description="Helical" evidence="7">
    <location>
        <begin position="212"/>
        <end position="229"/>
    </location>
</feature>
<keyword evidence="10" id="KW-1185">Reference proteome</keyword>
<keyword evidence="2" id="KW-0813">Transport</keyword>
<dbReference type="RefSeq" id="WP_275278323.1">
    <property type="nucleotide sequence ID" value="NZ_CP119108.1"/>
</dbReference>
<dbReference type="PANTHER" id="PTHR42718">
    <property type="entry name" value="MAJOR FACILITATOR SUPERFAMILY MULTIDRUG TRANSPORTER MFSC"/>
    <property type="match status" value="1"/>
</dbReference>
<dbReference type="Gene3D" id="1.20.1250.20">
    <property type="entry name" value="MFS general substrate transporter like domains"/>
    <property type="match status" value="1"/>
</dbReference>
<dbReference type="Proteomes" id="UP001214553">
    <property type="component" value="Chromosome"/>
</dbReference>
<evidence type="ECO:0000256" key="3">
    <source>
        <dbReference type="ARBA" id="ARBA00022475"/>
    </source>
</evidence>
<evidence type="ECO:0000256" key="7">
    <source>
        <dbReference type="SAM" id="Phobius"/>
    </source>
</evidence>
<evidence type="ECO:0000256" key="1">
    <source>
        <dbReference type="ARBA" id="ARBA00004651"/>
    </source>
</evidence>